<keyword evidence="1" id="KW-0812">Transmembrane</keyword>
<evidence type="ECO:0000313" key="2">
    <source>
        <dbReference type="EMBL" id="ORX64222.1"/>
    </source>
</evidence>
<dbReference type="Proteomes" id="UP000193922">
    <property type="component" value="Unassembled WGS sequence"/>
</dbReference>
<keyword evidence="3" id="KW-1185">Reference proteome</keyword>
<accession>A0A1Y1VSE5</accession>
<reference evidence="2 3" key="1">
    <citation type="submission" date="2016-07" db="EMBL/GenBank/DDBJ databases">
        <title>Pervasive Adenine N6-methylation of Active Genes in Fungi.</title>
        <authorList>
            <consortium name="DOE Joint Genome Institute"/>
            <person name="Mondo S.J."/>
            <person name="Dannebaum R.O."/>
            <person name="Kuo R.C."/>
            <person name="Labutti K."/>
            <person name="Haridas S."/>
            <person name="Kuo A."/>
            <person name="Salamov A."/>
            <person name="Ahrendt S.R."/>
            <person name="Lipzen A."/>
            <person name="Sullivan W."/>
            <person name="Andreopoulos W.B."/>
            <person name="Clum A."/>
            <person name="Lindquist E."/>
            <person name="Daum C."/>
            <person name="Ramamoorthy G.K."/>
            <person name="Gryganskyi A."/>
            <person name="Culley D."/>
            <person name="Magnuson J.K."/>
            <person name="James T.Y."/>
            <person name="O'Malley M.A."/>
            <person name="Stajich J.E."/>
            <person name="Spatafora J.W."/>
            <person name="Visel A."/>
            <person name="Grigoriev I.V."/>
        </authorList>
    </citation>
    <scope>NUCLEOTIDE SEQUENCE [LARGE SCALE GENOMIC DNA]</scope>
    <source>
        <strain evidence="2 3">ATCC 12442</strain>
    </source>
</reference>
<proteinExistence type="predicted"/>
<gene>
    <name evidence="2" type="ORF">DL89DRAFT_42290</name>
</gene>
<keyword evidence="1" id="KW-1133">Transmembrane helix</keyword>
<comment type="caution">
    <text evidence="2">The sequence shown here is derived from an EMBL/GenBank/DDBJ whole genome shotgun (WGS) entry which is preliminary data.</text>
</comment>
<dbReference type="AlphaFoldDB" id="A0A1Y1VSE5"/>
<evidence type="ECO:0000256" key="1">
    <source>
        <dbReference type="SAM" id="Phobius"/>
    </source>
</evidence>
<keyword evidence="1" id="KW-0472">Membrane</keyword>
<dbReference type="GeneID" id="63808294"/>
<name>A0A1Y1VSE5_9FUNG</name>
<organism evidence="2 3">
    <name type="scientific">Linderina pennispora</name>
    <dbReference type="NCBI Taxonomy" id="61395"/>
    <lineage>
        <taxon>Eukaryota</taxon>
        <taxon>Fungi</taxon>
        <taxon>Fungi incertae sedis</taxon>
        <taxon>Zoopagomycota</taxon>
        <taxon>Kickxellomycotina</taxon>
        <taxon>Kickxellomycetes</taxon>
        <taxon>Kickxellales</taxon>
        <taxon>Kickxellaceae</taxon>
        <taxon>Linderina</taxon>
    </lineage>
</organism>
<feature type="transmembrane region" description="Helical" evidence="1">
    <location>
        <begin position="49"/>
        <end position="69"/>
    </location>
</feature>
<dbReference type="OrthoDB" id="5599171at2759"/>
<sequence>MLHSPLLTDILGMHAHRKVMSSPGCLAQTRKTHLAYGTVDVFLTDCVRAVAQIVGFGILVVYFAWFGFVSTQSYKFTCKLLSGGSAYCIYHIVSNPKVSAIDQILCAMQPRHAPIPDALRSQSACTHLHDQHRRPAAPRSKRQWRNRTCRFSPRSATAARRVLGLSHHILPEARCC</sequence>
<protein>
    <submittedName>
        <fullName evidence="2">Uncharacterized protein</fullName>
    </submittedName>
</protein>
<evidence type="ECO:0000313" key="3">
    <source>
        <dbReference type="Proteomes" id="UP000193922"/>
    </source>
</evidence>
<dbReference type="EMBL" id="MCFD01000114">
    <property type="protein sequence ID" value="ORX64222.1"/>
    <property type="molecule type" value="Genomic_DNA"/>
</dbReference>
<dbReference type="RefSeq" id="XP_040739201.1">
    <property type="nucleotide sequence ID" value="XM_040891646.1"/>
</dbReference>